<evidence type="ECO:0000313" key="2">
    <source>
        <dbReference type="Proteomes" id="UP000178129"/>
    </source>
</evidence>
<protein>
    <submittedName>
        <fullName evidence="1">Uncharacterized protein</fullName>
    </submittedName>
</protein>
<dbReference type="Proteomes" id="UP000178129">
    <property type="component" value="Unassembled WGS sequence"/>
</dbReference>
<dbReference type="InParanoid" id="A0A1E1KXN7"/>
<name>A0A1E1KXN7_9HELO</name>
<proteinExistence type="predicted"/>
<gene>
    <name evidence="1" type="ORF">RCO7_05400</name>
</gene>
<dbReference type="AlphaFoldDB" id="A0A1E1KXN7"/>
<comment type="caution">
    <text evidence="1">The sequence shown here is derived from an EMBL/GenBank/DDBJ whole genome shotgun (WGS) entry which is preliminary data.</text>
</comment>
<reference evidence="2" key="1">
    <citation type="submission" date="2016-03" db="EMBL/GenBank/DDBJ databases">
        <authorList>
            <person name="Ploux O."/>
        </authorList>
    </citation>
    <scope>NUCLEOTIDE SEQUENCE [LARGE SCALE GENOMIC DNA]</scope>
    <source>
        <strain evidence="2">UK7</strain>
    </source>
</reference>
<keyword evidence="2" id="KW-1185">Reference proteome</keyword>
<dbReference type="STRING" id="914237.A0A1E1KXN7"/>
<sequence length="334" mass="36762">MTNARPVFKYSSASGHRASYPSYAGQWSISWPNGGPCIVRLFPHDSHNAGADVYPPSFLVRLDKCTNMLAGIFSSGERKIGFPGRAKARALGSCKRSQKDLEGHMEVVTCTTCKAERFSNLLAMVPSVLDVQLLSVETPCLGDDTDVATVYVPPHGARILAMALKNLPWSSISWSMHRGLKDLLLAVGIPTMNRYRDSLASLLKGEILLSREALVAMQWSREFVYGPMSEMAFAAVTSGVGNSGDIVRIVTAAVEVFLVRNGFSALDKDNNRFWKGIVEVDVKSDPMIQLDSENVGEVEADAIVALTKFFVLEWSQELDYQLYYDLPVELFLAP</sequence>
<dbReference type="EMBL" id="FJUW01000023">
    <property type="protein sequence ID" value="CZT01880.1"/>
    <property type="molecule type" value="Genomic_DNA"/>
</dbReference>
<organism evidence="1 2">
    <name type="scientific">Rhynchosporium graminicola</name>
    <dbReference type="NCBI Taxonomy" id="2792576"/>
    <lineage>
        <taxon>Eukaryota</taxon>
        <taxon>Fungi</taxon>
        <taxon>Dikarya</taxon>
        <taxon>Ascomycota</taxon>
        <taxon>Pezizomycotina</taxon>
        <taxon>Leotiomycetes</taxon>
        <taxon>Helotiales</taxon>
        <taxon>Ploettnerulaceae</taxon>
        <taxon>Rhynchosporium</taxon>
    </lineage>
</organism>
<evidence type="ECO:0000313" key="1">
    <source>
        <dbReference type="EMBL" id="CZT01880.1"/>
    </source>
</evidence>
<accession>A0A1E1KXN7</accession>